<evidence type="ECO:0000313" key="2">
    <source>
        <dbReference type="EMBL" id="HIX68072.1"/>
    </source>
</evidence>
<proteinExistence type="predicted"/>
<evidence type="ECO:0000313" key="3">
    <source>
        <dbReference type="Proteomes" id="UP000886721"/>
    </source>
</evidence>
<dbReference type="InterPro" id="IPR000032">
    <property type="entry name" value="HPr-like"/>
</dbReference>
<evidence type="ECO:0000259" key="1">
    <source>
        <dbReference type="PROSITE" id="PS51350"/>
    </source>
</evidence>
<dbReference type="SUPFAM" id="SSF55594">
    <property type="entry name" value="HPr-like"/>
    <property type="match status" value="1"/>
</dbReference>
<organism evidence="2 3">
    <name type="scientific">Candidatus Anaerostipes excrementavium</name>
    <dbReference type="NCBI Taxonomy" id="2838463"/>
    <lineage>
        <taxon>Bacteria</taxon>
        <taxon>Bacillati</taxon>
        <taxon>Bacillota</taxon>
        <taxon>Clostridia</taxon>
        <taxon>Lachnospirales</taxon>
        <taxon>Lachnospiraceae</taxon>
        <taxon>Anaerostipes</taxon>
    </lineage>
</organism>
<reference evidence="2" key="2">
    <citation type="submission" date="2021-04" db="EMBL/GenBank/DDBJ databases">
        <authorList>
            <person name="Gilroy R."/>
        </authorList>
    </citation>
    <scope>NUCLEOTIDE SEQUENCE</scope>
    <source>
        <strain evidence="2">CHK191-13928</strain>
    </source>
</reference>
<dbReference type="AlphaFoldDB" id="A0A9D1WVU4"/>
<protein>
    <submittedName>
        <fullName evidence="2">PTS HPr component phosphorylation site</fullName>
    </submittedName>
</protein>
<feature type="domain" description="HPr" evidence="1">
    <location>
        <begin position="1"/>
        <end position="77"/>
    </location>
</feature>
<sequence>MCSVWIQFNSIKELYSFIDIIDQYPGNYEIVSGPYVVSAKSLMSLLSLDLSRPFHLVITSDDSDEILRKIQPFISHE</sequence>
<name>A0A9D1WVU4_9FIRM</name>
<dbReference type="Gene3D" id="3.30.1340.10">
    <property type="entry name" value="HPr-like"/>
    <property type="match status" value="1"/>
</dbReference>
<accession>A0A9D1WVU4</accession>
<reference evidence="2" key="1">
    <citation type="journal article" date="2021" name="PeerJ">
        <title>Extensive microbial diversity within the chicken gut microbiome revealed by metagenomics and culture.</title>
        <authorList>
            <person name="Gilroy R."/>
            <person name="Ravi A."/>
            <person name="Getino M."/>
            <person name="Pursley I."/>
            <person name="Horton D.L."/>
            <person name="Alikhan N.F."/>
            <person name="Baker D."/>
            <person name="Gharbi K."/>
            <person name="Hall N."/>
            <person name="Watson M."/>
            <person name="Adriaenssens E.M."/>
            <person name="Foster-Nyarko E."/>
            <person name="Jarju S."/>
            <person name="Secka A."/>
            <person name="Antonio M."/>
            <person name="Oren A."/>
            <person name="Chaudhuri R.R."/>
            <person name="La Ragione R."/>
            <person name="Hildebrand F."/>
            <person name="Pallen M.J."/>
        </authorList>
    </citation>
    <scope>NUCLEOTIDE SEQUENCE</scope>
    <source>
        <strain evidence="2">CHK191-13928</strain>
    </source>
</reference>
<dbReference type="Proteomes" id="UP000886721">
    <property type="component" value="Unassembled WGS sequence"/>
</dbReference>
<gene>
    <name evidence="2" type="ORF">H9735_08160</name>
</gene>
<dbReference type="InterPro" id="IPR035895">
    <property type="entry name" value="HPr-like_sf"/>
</dbReference>
<dbReference type="PROSITE" id="PS51350">
    <property type="entry name" value="PTS_HPR_DOM"/>
    <property type="match status" value="1"/>
</dbReference>
<comment type="caution">
    <text evidence="2">The sequence shown here is derived from an EMBL/GenBank/DDBJ whole genome shotgun (WGS) entry which is preliminary data.</text>
</comment>
<dbReference type="EMBL" id="DXEM01000027">
    <property type="protein sequence ID" value="HIX68072.1"/>
    <property type="molecule type" value="Genomic_DNA"/>
</dbReference>